<name>A0ABS7N9Q3_9RHOB</name>
<accession>A0ABS7N9Q3</accession>
<keyword evidence="2" id="KW-1185">Reference proteome</keyword>
<evidence type="ECO:0000313" key="2">
    <source>
        <dbReference type="Proteomes" id="UP000766629"/>
    </source>
</evidence>
<protein>
    <submittedName>
        <fullName evidence="1">Uncharacterized protein</fullName>
    </submittedName>
</protein>
<gene>
    <name evidence="1" type="ORF">KUV26_00565</name>
</gene>
<proteinExistence type="predicted"/>
<sequence length="175" mass="18971">MEQHQMHNETAPGHTPVFQSVRSEAGKARVNAALASFQNRPDQVQPSIPEKIAAIKARFDARAMAPQDIDRMFDALVQAGHPMTAPMLLLNSMGERFRSHLSGLSGRDYDGGRTLDLIAVAQLQIQRARKQGGASGGWESFLAFLVPEPPAAQAAAEAPLDHMARLAQQAQARPN</sequence>
<comment type="caution">
    <text evidence="1">The sequence shown here is derived from an EMBL/GenBank/DDBJ whole genome shotgun (WGS) entry which is preliminary data.</text>
</comment>
<organism evidence="1 2">
    <name type="scientific">Leisingera daeponensis</name>
    <dbReference type="NCBI Taxonomy" id="405746"/>
    <lineage>
        <taxon>Bacteria</taxon>
        <taxon>Pseudomonadati</taxon>
        <taxon>Pseudomonadota</taxon>
        <taxon>Alphaproteobacteria</taxon>
        <taxon>Rhodobacterales</taxon>
        <taxon>Roseobacteraceae</taxon>
        <taxon>Leisingera</taxon>
    </lineage>
</organism>
<reference evidence="1 2" key="1">
    <citation type="submission" date="2021-06" db="EMBL/GenBank/DDBJ databases">
        <title>50 bacteria genomes isolated from Dapeng, Shenzhen, China.</title>
        <authorList>
            <person name="Zheng W."/>
            <person name="Yu S."/>
            <person name="Huang Y."/>
        </authorList>
    </citation>
    <scope>NUCLEOTIDE SEQUENCE [LARGE SCALE GENOMIC DNA]</scope>
    <source>
        <strain evidence="1 2">DP1N14-2</strain>
    </source>
</reference>
<dbReference type="Proteomes" id="UP000766629">
    <property type="component" value="Unassembled WGS sequence"/>
</dbReference>
<evidence type="ECO:0000313" key="1">
    <source>
        <dbReference type="EMBL" id="MBY6137924.1"/>
    </source>
</evidence>
<dbReference type="EMBL" id="JAHVJA010000001">
    <property type="protein sequence ID" value="MBY6137924.1"/>
    <property type="molecule type" value="Genomic_DNA"/>
</dbReference>